<dbReference type="Proteomes" id="UP000198614">
    <property type="component" value="Unassembled WGS sequence"/>
</dbReference>
<feature type="compositionally biased region" description="Low complexity" evidence="1">
    <location>
        <begin position="20"/>
        <end position="35"/>
    </location>
</feature>
<gene>
    <name evidence="2" type="ORF">SAMN05216260_102356</name>
</gene>
<protein>
    <recommendedName>
        <fullName evidence="4">BON domain-containing protein</fullName>
    </recommendedName>
</protein>
<evidence type="ECO:0008006" key="4">
    <source>
        <dbReference type="Google" id="ProtNLM"/>
    </source>
</evidence>
<proteinExistence type="predicted"/>
<dbReference type="EMBL" id="FNAX01000002">
    <property type="protein sequence ID" value="SDE55513.1"/>
    <property type="molecule type" value="Genomic_DNA"/>
</dbReference>
<evidence type="ECO:0000256" key="1">
    <source>
        <dbReference type="SAM" id="MobiDB-lite"/>
    </source>
</evidence>
<feature type="region of interest" description="Disordered" evidence="1">
    <location>
        <begin position="1"/>
        <end position="35"/>
    </location>
</feature>
<evidence type="ECO:0000313" key="3">
    <source>
        <dbReference type="Proteomes" id="UP000198614"/>
    </source>
</evidence>
<evidence type="ECO:0000313" key="2">
    <source>
        <dbReference type="EMBL" id="SDE55513.1"/>
    </source>
</evidence>
<dbReference type="AlphaFoldDB" id="A0A1G7DVP0"/>
<reference evidence="2 3" key="1">
    <citation type="submission" date="2016-10" db="EMBL/GenBank/DDBJ databases">
        <authorList>
            <person name="de Groot N.N."/>
        </authorList>
    </citation>
    <scope>NUCLEOTIDE SEQUENCE [LARGE SCALE GENOMIC DNA]</scope>
    <source>
        <strain evidence="2 3">CGMCC 4.1859</strain>
    </source>
</reference>
<organism evidence="2 3">
    <name type="scientific">Streptomyces griseoaurantiacus</name>
    <dbReference type="NCBI Taxonomy" id="68213"/>
    <lineage>
        <taxon>Bacteria</taxon>
        <taxon>Bacillati</taxon>
        <taxon>Actinomycetota</taxon>
        <taxon>Actinomycetes</taxon>
        <taxon>Kitasatosporales</taxon>
        <taxon>Streptomycetaceae</taxon>
        <taxon>Streptomyces</taxon>
        <taxon>Streptomyces aurantiacus group</taxon>
    </lineage>
</organism>
<sequence>MTQSHWPEDPLTPARGAGRAPVPSGGDAAGDAGPAGNVEYRVAHLRERLAGEELGELGARVEVRPGSVLVTGTVPSAHCRETLLATVREELAGIEGIAVRCDVVVAENAAPDHAEELS</sequence>
<name>A0A1G7DVP0_9ACTN</name>
<accession>A0A1G7DVP0</accession>